<organism evidence="4 5">
    <name type="scientific">Candidatus Magnetobacterium bavaricum</name>
    <dbReference type="NCBI Taxonomy" id="29290"/>
    <lineage>
        <taxon>Bacteria</taxon>
        <taxon>Pseudomonadati</taxon>
        <taxon>Nitrospirota</taxon>
        <taxon>Thermodesulfovibrionia</taxon>
        <taxon>Thermodesulfovibrionales</taxon>
        <taxon>Candidatus Magnetobacteriaceae</taxon>
        <taxon>Candidatus Magnetobacterium</taxon>
    </lineage>
</organism>
<evidence type="ECO:0000313" key="4">
    <source>
        <dbReference type="EMBL" id="KJU85638.1"/>
    </source>
</evidence>
<gene>
    <name evidence="4" type="ORF">MBAV_002165</name>
</gene>
<dbReference type="InterPro" id="IPR001460">
    <property type="entry name" value="PCN-bd_Tpept"/>
</dbReference>
<dbReference type="PANTHER" id="PTHR30627">
    <property type="entry name" value="PEPTIDOGLYCAN D,D-TRANSPEPTIDASE"/>
    <property type="match status" value="1"/>
</dbReference>
<dbReference type="InterPro" id="IPR012338">
    <property type="entry name" value="Beta-lactam/transpept-like"/>
</dbReference>
<reference evidence="4 5" key="1">
    <citation type="submission" date="2015-02" db="EMBL/GenBank/DDBJ databases">
        <title>Single-cell genomics of uncultivated deep-branching MTB reveals a conserved set of magnetosome genes.</title>
        <authorList>
            <person name="Kolinko S."/>
            <person name="Richter M."/>
            <person name="Glockner F.O."/>
            <person name="Brachmann A."/>
            <person name="Schuler D."/>
        </authorList>
    </citation>
    <scope>NUCLEOTIDE SEQUENCE [LARGE SCALE GENOMIC DNA]</scope>
    <source>
        <strain evidence="4">TM-1</strain>
    </source>
</reference>
<proteinExistence type="predicted"/>
<comment type="caution">
    <text evidence="4">The sequence shown here is derived from an EMBL/GenBank/DDBJ whole genome shotgun (WGS) entry which is preliminary data.</text>
</comment>
<dbReference type="Proteomes" id="UP000033423">
    <property type="component" value="Unassembled WGS sequence"/>
</dbReference>
<evidence type="ECO:0000259" key="3">
    <source>
        <dbReference type="Pfam" id="PF00905"/>
    </source>
</evidence>
<dbReference type="InterPro" id="IPR050515">
    <property type="entry name" value="Beta-lactam/transpept"/>
</dbReference>
<keyword evidence="2" id="KW-0472">Membrane</keyword>
<accession>A0A0F3GY44</accession>
<dbReference type="GO" id="GO:0071555">
    <property type="term" value="P:cell wall organization"/>
    <property type="evidence" value="ECO:0007669"/>
    <property type="project" value="TreeGrafter"/>
</dbReference>
<dbReference type="SUPFAM" id="SSF56601">
    <property type="entry name" value="beta-lactamase/transpeptidase-like"/>
    <property type="match status" value="1"/>
</dbReference>
<dbReference type="Gene3D" id="3.30.450.330">
    <property type="match status" value="1"/>
</dbReference>
<sequence length="145" mass="15519">MVSRPTIDIMTEALKMVTQKGGTAKDATIEGNTVAGKTGTAQVFDKSIGRYSSVDYISSFVGFVPADKPAFALIVVVWKPRGQIYGGLVAAPVFKNITEKSLSYLNVPKDDAPKDDKIKKDILVVDKGNITNTPAGVSTPSWKVN</sequence>
<evidence type="ECO:0000313" key="5">
    <source>
        <dbReference type="Proteomes" id="UP000033423"/>
    </source>
</evidence>
<dbReference type="EMBL" id="LACI01000934">
    <property type="protein sequence ID" value="KJU85638.1"/>
    <property type="molecule type" value="Genomic_DNA"/>
</dbReference>
<protein>
    <submittedName>
        <fullName evidence="4">Penicillin-binding protein, transpeptidase domain protein</fullName>
    </submittedName>
</protein>
<comment type="subcellular location">
    <subcellularLocation>
        <location evidence="1">Membrane</location>
    </subcellularLocation>
</comment>
<dbReference type="Pfam" id="PF00905">
    <property type="entry name" value="Transpeptidase"/>
    <property type="match status" value="1"/>
</dbReference>
<feature type="domain" description="Penicillin-binding protein transpeptidase" evidence="3">
    <location>
        <begin position="2"/>
        <end position="99"/>
    </location>
</feature>
<dbReference type="AlphaFoldDB" id="A0A0F3GY44"/>
<dbReference type="GO" id="GO:0005886">
    <property type="term" value="C:plasma membrane"/>
    <property type="evidence" value="ECO:0007669"/>
    <property type="project" value="TreeGrafter"/>
</dbReference>
<evidence type="ECO:0000256" key="2">
    <source>
        <dbReference type="ARBA" id="ARBA00023136"/>
    </source>
</evidence>
<keyword evidence="5" id="KW-1185">Reference proteome</keyword>
<name>A0A0F3GY44_9BACT</name>
<evidence type="ECO:0000256" key="1">
    <source>
        <dbReference type="ARBA" id="ARBA00004370"/>
    </source>
</evidence>
<dbReference type="PANTHER" id="PTHR30627:SF1">
    <property type="entry name" value="PEPTIDOGLYCAN D,D-TRANSPEPTIDASE FTSI"/>
    <property type="match status" value="1"/>
</dbReference>
<dbReference type="GO" id="GO:0008658">
    <property type="term" value="F:penicillin binding"/>
    <property type="evidence" value="ECO:0007669"/>
    <property type="project" value="InterPro"/>
</dbReference>